<keyword evidence="2" id="KW-0479">Metal-binding</keyword>
<feature type="domain" description="CMP/dCMP-type deaminase" evidence="5">
    <location>
        <begin position="40"/>
        <end position="119"/>
    </location>
</feature>
<dbReference type="Proteomes" id="UP000183245">
    <property type="component" value="Unassembled WGS sequence"/>
</dbReference>
<dbReference type="GO" id="GO:0072527">
    <property type="term" value="P:pyrimidine-containing compound metabolic process"/>
    <property type="evidence" value="ECO:0007669"/>
    <property type="project" value="UniProtKB-ARBA"/>
</dbReference>
<name>A0A1J5INW5_9BACT</name>
<dbReference type="GO" id="GO:0055086">
    <property type="term" value="P:nucleobase-containing small molecule metabolic process"/>
    <property type="evidence" value="ECO:0007669"/>
    <property type="project" value="UniProtKB-ARBA"/>
</dbReference>
<dbReference type="GO" id="GO:0005829">
    <property type="term" value="C:cytosol"/>
    <property type="evidence" value="ECO:0007669"/>
    <property type="project" value="TreeGrafter"/>
</dbReference>
<evidence type="ECO:0000313" key="6">
    <source>
        <dbReference type="EMBL" id="OIP98411.1"/>
    </source>
</evidence>
<dbReference type="InterPro" id="IPR050202">
    <property type="entry name" value="Cyt/Deoxycyt_deaminase"/>
</dbReference>
<dbReference type="InterPro" id="IPR016192">
    <property type="entry name" value="APOBEC/CMP_deaminase_Zn-bd"/>
</dbReference>
<dbReference type="Gene3D" id="3.40.140.10">
    <property type="entry name" value="Cytidine Deaminase, domain 2"/>
    <property type="match status" value="1"/>
</dbReference>
<dbReference type="STRING" id="1817892.AUK40_01585"/>
<dbReference type="EMBL" id="MNZT01000028">
    <property type="protein sequence ID" value="OIP98411.1"/>
    <property type="molecule type" value="Genomic_DNA"/>
</dbReference>
<dbReference type="Pfam" id="PF00383">
    <property type="entry name" value="dCMP_cyt_deam_1"/>
    <property type="match status" value="1"/>
</dbReference>
<keyword evidence="4" id="KW-0862">Zinc</keyword>
<dbReference type="GO" id="GO:0042802">
    <property type="term" value="F:identical protein binding"/>
    <property type="evidence" value="ECO:0007669"/>
    <property type="project" value="UniProtKB-ARBA"/>
</dbReference>
<evidence type="ECO:0000256" key="1">
    <source>
        <dbReference type="ARBA" id="ARBA00006576"/>
    </source>
</evidence>
<evidence type="ECO:0000256" key="3">
    <source>
        <dbReference type="ARBA" id="ARBA00022801"/>
    </source>
</evidence>
<organism evidence="6 7">
    <name type="scientific">Candidatus Wirthbacteria bacterium CG2_30_54_11</name>
    <dbReference type="NCBI Taxonomy" id="1817892"/>
    <lineage>
        <taxon>Bacteria</taxon>
        <taxon>Candidatus Wirthbacteria</taxon>
    </lineage>
</organism>
<evidence type="ECO:0000256" key="4">
    <source>
        <dbReference type="ARBA" id="ARBA00022833"/>
    </source>
</evidence>
<dbReference type="SUPFAM" id="SSF53927">
    <property type="entry name" value="Cytidine deaminase-like"/>
    <property type="match status" value="1"/>
</dbReference>
<evidence type="ECO:0000256" key="2">
    <source>
        <dbReference type="ARBA" id="ARBA00022723"/>
    </source>
</evidence>
<dbReference type="PANTHER" id="PTHR11644">
    <property type="entry name" value="CYTIDINE DEAMINASE"/>
    <property type="match status" value="1"/>
</dbReference>
<dbReference type="PANTHER" id="PTHR11644:SF2">
    <property type="entry name" value="CYTIDINE DEAMINASE"/>
    <property type="match status" value="1"/>
</dbReference>
<dbReference type="PROSITE" id="PS00903">
    <property type="entry name" value="CYT_DCMP_DEAMINASES_1"/>
    <property type="match status" value="1"/>
</dbReference>
<dbReference type="InterPro" id="IPR016193">
    <property type="entry name" value="Cytidine_deaminase-like"/>
</dbReference>
<comment type="similarity">
    <text evidence="1">Belongs to the cytidine and deoxycytidylate deaminase family.</text>
</comment>
<comment type="caution">
    <text evidence="6">The sequence shown here is derived from an EMBL/GenBank/DDBJ whole genome shotgun (WGS) entry which is preliminary data.</text>
</comment>
<gene>
    <name evidence="6" type="ORF">AUK40_01585</name>
</gene>
<dbReference type="AlphaFoldDB" id="A0A1J5INW5"/>
<evidence type="ECO:0000313" key="7">
    <source>
        <dbReference type="Proteomes" id="UP000183245"/>
    </source>
</evidence>
<evidence type="ECO:0000259" key="5">
    <source>
        <dbReference type="Pfam" id="PF00383"/>
    </source>
</evidence>
<dbReference type="InterPro" id="IPR002125">
    <property type="entry name" value="CMP_dCMP_dom"/>
</dbReference>
<proteinExistence type="inferred from homology"/>
<keyword evidence="3" id="KW-0378">Hydrolase</keyword>
<reference evidence="6 7" key="1">
    <citation type="journal article" date="2016" name="Environ. Microbiol.">
        <title>Genomic resolution of a cold subsurface aquifer community provides metabolic insights for novel microbes adapted to high CO concentrations.</title>
        <authorList>
            <person name="Probst A.J."/>
            <person name="Castelle C.J."/>
            <person name="Singh A."/>
            <person name="Brown C.T."/>
            <person name="Anantharaman K."/>
            <person name="Sharon I."/>
            <person name="Hug L.A."/>
            <person name="Burstein D."/>
            <person name="Emerson J.B."/>
            <person name="Thomas B.C."/>
            <person name="Banfield J.F."/>
        </authorList>
    </citation>
    <scope>NUCLEOTIDE SEQUENCE [LARGE SCALE GENOMIC DNA]</scope>
    <source>
        <strain evidence="6">CG2_30_54_11</strain>
    </source>
</reference>
<dbReference type="GO" id="GO:0008270">
    <property type="term" value="F:zinc ion binding"/>
    <property type="evidence" value="ECO:0007669"/>
    <property type="project" value="InterPro"/>
</dbReference>
<sequence>MAHELTTDEQQLISYAEKAIIRFNTIRQNHGGIDTLYSFILSDSGKIYDGACFEPSIQQATICGERHAIANLILQESYSARIRSILVADPVPSVQNVSTTPCGTCRHIIHQFSTPEATVLCMQYMRQGTTWVFPRIDTYLIKDLYPYPYTPNEHLWD</sequence>
<accession>A0A1J5INW5</accession>
<dbReference type="CDD" id="cd01283">
    <property type="entry name" value="cytidine_deaminase"/>
    <property type="match status" value="1"/>
</dbReference>
<protein>
    <recommendedName>
        <fullName evidence="5">CMP/dCMP-type deaminase domain-containing protein</fullName>
    </recommendedName>
</protein>
<dbReference type="GO" id="GO:0004126">
    <property type="term" value="F:cytidine deaminase activity"/>
    <property type="evidence" value="ECO:0007669"/>
    <property type="project" value="UniProtKB-ARBA"/>
</dbReference>